<reference evidence="4" key="1">
    <citation type="journal article" date="2019" name="Int. J. Syst. Evol. Microbiol.">
        <title>The Global Catalogue of Microorganisms (GCM) 10K type strain sequencing project: providing services to taxonomists for standard genome sequencing and annotation.</title>
        <authorList>
            <consortium name="The Broad Institute Genomics Platform"/>
            <consortium name="The Broad Institute Genome Sequencing Center for Infectious Disease"/>
            <person name="Wu L."/>
            <person name="Ma J."/>
        </authorList>
    </citation>
    <scope>NUCLEOTIDE SEQUENCE [LARGE SCALE GENOMIC DNA]</scope>
    <source>
        <strain evidence="4">JCM 17695</strain>
    </source>
</reference>
<organism evidence="3 4">
    <name type="scientific">Actinokineospora soli</name>
    <dbReference type="NCBI Taxonomy" id="1048753"/>
    <lineage>
        <taxon>Bacteria</taxon>
        <taxon>Bacillati</taxon>
        <taxon>Actinomycetota</taxon>
        <taxon>Actinomycetes</taxon>
        <taxon>Pseudonocardiales</taxon>
        <taxon>Pseudonocardiaceae</taxon>
        <taxon>Actinokineospora</taxon>
    </lineage>
</organism>
<dbReference type="Proteomes" id="UP001596512">
    <property type="component" value="Unassembled WGS sequence"/>
</dbReference>
<name>A0ABW2TVQ4_9PSEU</name>
<feature type="compositionally biased region" description="Basic and acidic residues" evidence="1">
    <location>
        <begin position="1"/>
        <end position="15"/>
    </location>
</feature>
<proteinExistence type="predicted"/>
<evidence type="ECO:0000313" key="3">
    <source>
        <dbReference type="EMBL" id="MFC7617551.1"/>
    </source>
</evidence>
<evidence type="ECO:0000256" key="1">
    <source>
        <dbReference type="SAM" id="MobiDB-lite"/>
    </source>
</evidence>
<evidence type="ECO:0000259" key="2">
    <source>
        <dbReference type="Pfam" id="PF24098"/>
    </source>
</evidence>
<protein>
    <recommendedName>
        <fullName evidence="2">DUF7380 domain-containing protein</fullName>
    </recommendedName>
</protein>
<dbReference type="InterPro" id="IPR055804">
    <property type="entry name" value="DUF7380"/>
</dbReference>
<keyword evidence="4" id="KW-1185">Reference proteome</keyword>
<dbReference type="EMBL" id="JBHTEY010000004">
    <property type="protein sequence ID" value="MFC7617551.1"/>
    <property type="molecule type" value="Genomic_DNA"/>
</dbReference>
<gene>
    <name evidence="3" type="ORF">ACFQV2_33180</name>
</gene>
<comment type="caution">
    <text evidence="3">The sequence shown here is derived from an EMBL/GenBank/DDBJ whole genome shotgun (WGS) entry which is preliminary data.</text>
</comment>
<evidence type="ECO:0000313" key="4">
    <source>
        <dbReference type="Proteomes" id="UP001596512"/>
    </source>
</evidence>
<feature type="region of interest" description="Disordered" evidence="1">
    <location>
        <begin position="1"/>
        <end position="20"/>
    </location>
</feature>
<feature type="domain" description="DUF7380" evidence="2">
    <location>
        <begin position="112"/>
        <end position="191"/>
    </location>
</feature>
<sequence length="254" mass="28966">MDIPGRADDHDDGGGGHESTVSAEYVFDESEARRILDVIDSSYIYGDHGPTISARIKERLTAHEMGEETPIVHALIRAINYVLSVARTGHAGCELTRYGNWPPKIAEVDDQEVLLWVYFAERVTSNWYRARFEDLLFERRHGSAWRHADRAITAYKELYDSTDGEPTLDQTEWLLRAWTIARQFRMTEREQEVRQLMWRFASASLQEDGRNPGVAFPIFQALVTSPSTRLGTMAEILVLTTCLSKHSICTDDQT</sequence>
<dbReference type="Pfam" id="PF24098">
    <property type="entry name" value="DUF7380"/>
    <property type="match status" value="1"/>
</dbReference>
<accession>A0ABW2TVQ4</accession>